<sequence length="367" mass="40665">MLTIALEPEAAALYVKHLPIEKRVDGKEGDVFQTFSPGSKYIVVDAGGGTIDITAHQVMEDSKIKELIKATGGSWGGTRVDGEYIDFIKCLIGETATQEINQYATNVFFEACRDFESAKRTIKPNSDIKFTVRIPSQIGETYMKTHPGRDLKSVESVTTKNGKKVKIAFTGDKLRLAASDAEGFFAQSVQNIIKHLRTLFQQKHGRGISTIILVGGYAESPILIERIRSSFPGMRTIIPQEAAWSVLRGAVIFGHDPSLIRQRRSKYSYGVSVNRTFDPTKHDEKHKNGNNQPTENNHTSWKLSDSIGKAYNNLGIVLSNKAKLGDRISTACNKGWKSFHGLSDISITKVNPLTMSHLYKTVVHLLV</sequence>
<proteinExistence type="predicted"/>
<dbReference type="InterPro" id="IPR043129">
    <property type="entry name" value="ATPase_NBD"/>
</dbReference>
<keyword evidence="2" id="KW-0346">Stress response</keyword>
<dbReference type="HOGENOM" id="CLU_754902_0_0_1"/>
<dbReference type="EMBL" id="JH817216">
    <property type="protein sequence ID" value="EKC34812.1"/>
    <property type="molecule type" value="Genomic_DNA"/>
</dbReference>
<organism evidence="2">
    <name type="scientific">Magallana gigas</name>
    <name type="common">Pacific oyster</name>
    <name type="synonym">Crassostrea gigas</name>
    <dbReference type="NCBI Taxonomy" id="29159"/>
    <lineage>
        <taxon>Eukaryota</taxon>
        <taxon>Metazoa</taxon>
        <taxon>Spiralia</taxon>
        <taxon>Lophotrochozoa</taxon>
        <taxon>Mollusca</taxon>
        <taxon>Bivalvia</taxon>
        <taxon>Autobranchia</taxon>
        <taxon>Pteriomorphia</taxon>
        <taxon>Ostreida</taxon>
        <taxon>Ostreoidea</taxon>
        <taxon>Ostreidae</taxon>
        <taxon>Magallana</taxon>
    </lineage>
</organism>
<dbReference type="PANTHER" id="PTHR14187:SF5">
    <property type="entry name" value="HEAT SHOCK 70 KDA PROTEIN 12A"/>
    <property type="match status" value="1"/>
</dbReference>
<dbReference type="Gene3D" id="3.90.640.10">
    <property type="entry name" value="Actin, Chain A, domain 4"/>
    <property type="match status" value="1"/>
</dbReference>
<feature type="region of interest" description="Disordered" evidence="1">
    <location>
        <begin position="278"/>
        <end position="301"/>
    </location>
</feature>
<dbReference type="AlphaFoldDB" id="K1QD25"/>
<reference evidence="2" key="1">
    <citation type="journal article" date="2012" name="Nature">
        <title>The oyster genome reveals stress adaptation and complexity of shell formation.</title>
        <authorList>
            <person name="Zhang G."/>
            <person name="Fang X."/>
            <person name="Guo X."/>
            <person name="Li L."/>
            <person name="Luo R."/>
            <person name="Xu F."/>
            <person name="Yang P."/>
            <person name="Zhang L."/>
            <person name="Wang X."/>
            <person name="Qi H."/>
            <person name="Xiong Z."/>
            <person name="Que H."/>
            <person name="Xie Y."/>
            <person name="Holland P.W."/>
            <person name="Paps J."/>
            <person name="Zhu Y."/>
            <person name="Wu F."/>
            <person name="Chen Y."/>
            <person name="Wang J."/>
            <person name="Peng C."/>
            <person name="Meng J."/>
            <person name="Yang L."/>
            <person name="Liu J."/>
            <person name="Wen B."/>
            <person name="Zhang N."/>
            <person name="Huang Z."/>
            <person name="Zhu Q."/>
            <person name="Feng Y."/>
            <person name="Mount A."/>
            <person name="Hedgecock D."/>
            <person name="Xu Z."/>
            <person name="Liu Y."/>
            <person name="Domazet-Loso T."/>
            <person name="Du Y."/>
            <person name="Sun X."/>
            <person name="Zhang S."/>
            <person name="Liu B."/>
            <person name="Cheng P."/>
            <person name="Jiang X."/>
            <person name="Li J."/>
            <person name="Fan D."/>
            <person name="Wang W."/>
            <person name="Fu W."/>
            <person name="Wang T."/>
            <person name="Wang B."/>
            <person name="Zhang J."/>
            <person name="Peng Z."/>
            <person name="Li Y."/>
            <person name="Li N."/>
            <person name="Wang J."/>
            <person name="Chen M."/>
            <person name="He Y."/>
            <person name="Tan F."/>
            <person name="Song X."/>
            <person name="Zheng Q."/>
            <person name="Huang R."/>
            <person name="Yang H."/>
            <person name="Du X."/>
            <person name="Chen L."/>
            <person name="Yang M."/>
            <person name="Gaffney P.M."/>
            <person name="Wang S."/>
            <person name="Luo L."/>
            <person name="She Z."/>
            <person name="Ming Y."/>
            <person name="Huang W."/>
            <person name="Zhang S."/>
            <person name="Huang B."/>
            <person name="Zhang Y."/>
            <person name="Qu T."/>
            <person name="Ni P."/>
            <person name="Miao G."/>
            <person name="Wang J."/>
            <person name="Wang Q."/>
            <person name="Steinberg C.E."/>
            <person name="Wang H."/>
            <person name="Li N."/>
            <person name="Qian L."/>
            <person name="Zhang G."/>
            <person name="Li Y."/>
            <person name="Yang H."/>
            <person name="Liu X."/>
            <person name="Wang J."/>
            <person name="Yin Y."/>
            <person name="Wang J."/>
        </authorList>
    </citation>
    <scope>NUCLEOTIDE SEQUENCE [LARGE SCALE GENOMIC DNA]</scope>
    <source>
        <strain evidence="2">05x7-T-G4-1.051#20</strain>
    </source>
</reference>
<accession>K1QD25</accession>
<protein>
    <submittedName>
        <fullName evidence="2">Heat shock 70 kDa protein 12A</fullName>
    </submittedName>
</protein>
<evidence type="ECO:0000256" key="1">
    <source>
        <dbReference type="SAM" id="MobiDB-lite"/>
    </source>
</evidence>
<feature type="compositionally biased region" description="Polar residues" evidence="1">
    <location>
        <begin position="289"/>
        <end position="301"/>
    </location>
</feature>
<dbReference type="SUPFAM" id="SSF53067">
    <property type="entry name" value="Actin-like ATPase domain"/>
    <property type="match status" value="1"/>
</dbReference>
<dbReference type="PANTHER" id="PTHR14187">
    <property type="entry name" value="ALPHA KINASE/ELONGATION FACTOR 2 KINASE"/>
    <property type="match status" value="1"/>
</dbReference>
<dbReference type="InParanoid" id="K1QD25"/>
<gene>
    <name evidence="2" type="ORF">CGI_10022513</name>
</gene>
<feature type="compositionally biased region" description="Basic and acidic residues" evidence="1">
    <location>
        <begin position="278"/>
        <end position="287"/>
    </location>
</feature>
<evidence type="ECO:0000313" key="2">
    <source>
        <dbReference type="EMBL" id="EKC34812.1"/>
    </source>
</evidence>
<dbReference type="Gene3D" id="3.30.420.40">
    <property type="match status" value="2"/>
</dbReference>
<name>K1QD25_MAGGI</name>